<gene>
    <name evidence="1" type="ORF">A2494_01775</name>
</gene>
<evidence type="ECO:0008006" key="3">
    <source>
        <dbReference type="Google" id="ProtNLM"/>
    </source>
</evidence>
<evidence type="ECO:0000313" key="1">
    <source>
        <dbReference type="EMBL" id="OGZ19480.1"/>
    </source>
</evidence>
<reference evidence="1 2" key="1">
    <citation type="journal article" date="2016" name="Nat. Commun.">
        <title>Thousands of microbial genomes shed light on interconnected biogeochemical processes in an aquifer system.</title>
        <authorList>
            <person name="Anantharaman K."/>
            <person name="Brown C.T."/>
            <person name="Hug L.A."/>
            <person name="Sharon I."/>
            <person name="Castelle C.J."/>
            <person name="Probst A.J."/>
            <person name="Thomas B.C."/>
            <person name="Singh A."/>
            <person name="Wilkins M.J."/>
            <person name="Karaoz U."/>
            <person name="Brodie E.L."/>
            <person name="Williams K.H."/>
            <person name="Hubbard S.S."/>
            <person name="Banfield J.F."/>
        </authorList>
    </citation>
    <scope>NUCLEOTIDE SEQUENCE [LARGE SCALE GENOMIC DNA]</scope>
</reference>
<dbReference type="EMBL" id="MHLU01000051">
    <property type="protein sequence ID" value="OGZ19480.1"/>
    <property type="molecule type" value="Genomic_DNA"/>
</dbReference>
<accession>A0A1G2E2B0</accession>
<dbReference type="Proteomes" id="UP000178106">
    <property type="component" value="Unassembled WGS sequence"/>
</dbReference>
<organism evidence="1 2">
    <name type="scientific">Candidatus Lloydbacteria bacterium RIFOXYC12_FULL_46_25</name>
    <dbReference type="NCBI Taxonomy" id="1798670"/>
    <lineage>
        <taxon>Bacteria</taxon>
        <taxon>Candidatus Lloydiibacteriota</taxon>
    </lineage>
</organism>
<protein>
    <recommendedName>
        <fullName evidence="3">CARD domain-containing protein</fullName>
    </recommendedName>
</protein>
<name>A0A1G2E2B0_9BACT</name>
<evidence type="ECO:0000313" key="2">
    <source>
        <dbReference type="Proteomes" id="UP000178106"/>
    </source>
</evidence>
<proteinExistence type="predicted"/>
<comment type="caution">
    <text evidence="1">The sequence shown here is derived from an EMBL/GenBank/DDBJ whole genome shotgun (WGS) entry which is preliminary data.</text>
</comment>
<dbReference type="AlphaFoldDB" id="A0A1G2E2B0"/>
<sequence length="59" mass="6637">MEDKKSIEILKGLLERGVLVPEEEEAVRSAIGVLSWTTLSESRLKGLKEKRDKRQGLGE</sequence>